<dbReference type="Pfam" id="PF14230">
    <property type="entry name" value="DUF4333"/>
    <property type="match status" value="1"/>
</dbReference>
<accession>A0ABY2S8M9</accession>
<proteinExistence type="predicted"/>
<evidence type="ECO:0000313" key="5">
    <source>
        <dbReference type="Proteomes" id="UP000309992"/>
    </source>
</evidence>
<evidence type="ECO:0000259" key="3">
    <source>
        <dbReference type="Pfam" id="PF14230"/>
    </source>
</evidence>
<dbReference type="InterPro" id="IPR025637">
    <property type="entry name" value="DUF4333"/>
</dbReference>
<feature type="chain" id="PRO_5045424790" evidence="2">
    <location>
        <begin position="21"/>
        <end position="135"/>
    </location>
</feature>
<evidence type="ECO:0000256" key="1">
    <source>
        <dbReference type="SAM" id="MobiDB-lite"/>
    </source>
</evidence>
<feature type="signal peptide" evidence="2">
    <location>
        <begin position="1"/>
        <end position="20"/>
    </location>
</feature>
<dbReference type="Proteomes" id="UP000309992">
    <property type="component" value="Unassembled WGS sequence"/>
</dbReference>
<keyword evidence="5" id="KW-1185">Reference proteome</keyword>
<dbReference type="RefSeq" id="WP_137094001.1">
    <property type="nucleotide sequence ID" value="NZ_SWMS01000003.1"/>
</dbReference>
<gene>
    <name evidence="4" type="ORF">FCN18_07085</name>
</gene>
<evidence type="ECO:0000256" key="2">
    <source>
        <dbReference type="SAM" id="SignalP"/>
    </source>
</evidence>
<feature type="domain" description="DUF4333" evidence="3">
    <location>
        <begin position="54"/>
        <end position="126"/>
    </location>
</feature>
<comment type="caution">
    <text evidence="4">The sequence shown here is derived from an EMBL/GenBank/DDBJ whole genome shotgun (WGS) entry which is preliminary data.</text>
</comment>
<organism evidence="4 5">
    <name type="scientific">Prauserella endophytica</name>
    <dbReference type="NCBI Taxonomy" id="1592324"/>
    <lineage>
        <taxon>Bacteria</taxon>
        <taxon>Bacillati</taxon>
        <taxon>Actinomycetota</taxon>
        <taxon>Actinomycetes</taxon>
        <taxon>Pseudonocardiales</taxon>
        <taxon>Pseudonocardiaceae</taxon>
        <taxon>Prauserella</taxon>
        <taxon>Prauserella coralliicola group</taxon>
    </lineage>
</organism>
<reference evidence="4 5" key="1">
    <citation type="journal article" date="2015" name="Antonie Van Leeuwenhoek">
        <title>Prauserella endophytica sp. nov., an endophytic actinobacterium isolated from Tamarix taklamakanensis.</title>
        <authorList>
            <person name="Liu J.M."/>
            <person name="Habden X."/>
            <person name="Guo L."/>
            <person name="Tuo L."/>
            <person name="Jiang Z.K."/>
            <person name="Liu S.W."/>
            <person name="Liu X.F."/>
            <person name="Chen L."/>
            <person name="Li R.F."/>
            <person name="Zhang Y.Q."/>
            <person name="Sun C.H."/>
        </authorList>
    </citation>
    <scope>NUCLEOTIDE SEQUENCE [LARGE SCALE GENOMIC DNA]</scope>
    <source>
        <strain evidence="4 5">CGMCC 4.7182</strain>
    </source>
</reference>
<keyword evidence="2" id="KW-0732">Signal</keyword>
<feature type="region of interest" description="Disordered" evidence="1">
    <location>
        <begin position="24"/>
        <end position="58"/>
    </location>
</feature>
<dbReference type="PROSITE" id="PS51257">
    <property type="entry name" value="PROKAR_LIPOPROTEIN"/>
    <property type="match status" value="1"/>
</dbReference>
<evidence type="ECO:0000313" key="4">
    <source>
        <dbReference type="EMBL" id="TKG72033.1"/>
    </source>
</evidence>
<protein>
    <submittedName>
        <fullName evidence="4">DUF4333 domain-containing protein</fullName>
    </submittedName>
</protein>
<dbReference type="EMBL" id="SWMS01000003">
    <property type="protein sequence ID" value="TKG72033.1"/>
    <property type="molecule type" value="Genomic_DNA"/>
</dbReference>
<sequence length="135" mass="14098">MRVRAVLLVMMAGAALLLGACDSGGEEPATPASESSATSAATSSGEQATATAASTTTSLAPVSKVFDAEAMQMSVQQILTQSYRVEGVERVTCPPDQPVEVGLKFDCTAVIAGEPKRVQITVKNENDEYEVGYPR</sequence>
<name>A0ABY2S8M9_9PSEU</name>